<evidence type="ECO:0000313" key="3">
    <source>
        <dbReference type="EMBL" id="MUK51160.1"/>
    </source>
</evidence>
<organism evidence="2 4">
    <name type="scientific">Aliivibrio fischeri</name>
    <name type="common">Vibrio fischeri</name>
    <dbReference type="NCBI Taxonomy" id="668"/>
    <lineage>
        <taxon>Bacteria</taxon>
        <taxon>Pseudomonadati</taxon>
        <taxon>Pseudomonadota</taxon>
        <taxon>Gammaproteobacteria</taxon>
        <taxon>Vibrionales</taxon>
        <taxon>Vibrionaceae</taxon>
        <taxon>Aliivibrio</taxon>
    </lineage>
</organism>
<dbReference type="EMBL" id="WOBN01000038">
    <property type="protein sequence ID" value="MUK51160.1"/>
    <property type="molecule type" value="Genomic_DNA"/>
</dbReference>
<proteinExistence type="predicted"/>
<dbReference type="AlphaFoldDB" id="A0A1E5ATV8"/>
<dbReference type="Proteomes" id="UP000435323">
    <property type="component" value="Unassembled WGS sequence"/>
</dbReference>
<evidence type="ECO:0000313" key="4">
    <source>
        <dbReference type="Proteomes" id="UP000435323"/>
    </source>
</evidence>
<accession>A0A1E5ATV8</accession>
<sequence length="169" mass="19661">MKKQVSLLSLLFLLPLNVSAGNKATCFQESYDSYSREIYSSTSSCLIPLFEVNQFINQLTSMTNRIESEVFEEPTFWENWAYSTGDDPLLTGYLSDSAVGFTVWQPEEYYDKKIEEFESYGEWLESHGLQLSLAFGGEKKGKSARFRIDYRWHDKADDQVFMQFEVPFQ</sequence>
<protein>
    <submittedName>
        <fullName evidence="2">Uncharacterized protein</fullName>
    </submittedName>
</protein>
<comment type="caution">
    <text evidence="2">The sequence shown here is derived from an EMBL/GenBank/DDBJ whole genome shotgun (WGS) entry which is preliminary data.</text>
</comment>
<dbReference type="EMBL" id="WOBO01000011">
    <property type="protein sequence ID" value="MUK45729.1"/>
    <property type="molecule type" value="Genomic_DNA"/>
</dbReference>
<dbReference type="Proteomes" id="UP000448038">
    <property type="component" value="Unassembled WGS sequence"/>
</dbReference>
<keyword evidence="1" id="KW-0732">Signal</keyword>
<evidence type="ECO:0000313" key="5">
    <source>
        <dbReference type="Proteomes" id="UP000448038"/>
    </source>
</evidence>
<feature type="signal peptide" evidence="1">
    <location>
        <begin position="1"/>
        <end position="20"/>
    </location>
</feature>
<name>A0A1E5ATV8_ALIFS</name>
<dbReference type="RefSeq" id="WP_005422775.1">
    <property type="nucleotide sequence ID" value="NZ_CVOI01000015.1"/>
</dbReference>
<reference evidence="4 5" key="1">
    <citation type="submission" date="2019-11" db="EMBL/GenBank/DDBJ databases">
        <title>Using colonization assays and comparative genomics to discover symbiosis behaviors and factors in Vibrio fischeri.</title>
        <authorList>
            <person name="Bongrand C."/>
            <person name="Moriano-Gutierrez S."/>
            <person name="Arevalo P."/>
            <person name="Mcfall-Ngai M."/>
            <person name="Visick K."/>
            <person name="Polz M.F."/>
            <person name="Ruby E.G."/>
        </authorList>
    </citation>
    <scope>NUCLEOTIDE SEQUENCE [LARGE SCALE GENOMIC DNA]</scope>
    <source>
        <strain evidence="2">Emors.3.2</strain>
        <strain evidence="4">emors.3.2</strain>
        <strain evidence="5">emors.4.1</strain>
        <strain evidence="3">Emors.4.1</strain>
    </source>
</reference>
<evidence type="ECO:0000313" key="2">
    <source>
        <dbReference type="EMBL" id="MUK45729.1"/>
    </source>
</evidence>
<feature type="chain" id="PRO_5042684952" evidence="1">
    <location>
        <begin position="21"/>
        <end position="169"/>
    </location>
</feature>
<gene>
    <name evidence="2" type="ORF">GNP77_10100</name>
    <name evidence="3" type="ORF">GNP88_18680</name>
</gene>
<evidence type="ECO:0000256" key="1">
    <source>
        <dbReference type="SAM" id="SignalP"/>
    </source>
</evidence>